<reference evidence="1" key="1">
    <citation type="submission" date="2020-05" db="EMBL/GenBank/DDBJ databases">
        <title>Mycena genomes resolve the evolution of fungal bioluminescence.</title>
        <authorList>
            <person name="Tsai I.J."/>
        </authorList>
    </citation>
    <scope>NUCLEOTIDE SEQUENCE</scope>
    <source>
        <strain evidence="1">160909Yilan</strain>
    </source>
</reference>
<name>A0A8H7CUW6_9AGAR</name>
<evidence type="ECO:0008006" key="3">
    <source>
        <dbReference type="Google" id="ProtNLM"/>
    </source>
</evidence>
<dbReference type="EMBL" id="JACAZH010000017">
    <property type="protein sequence ID" value="KAF7348283.1"/>
    <property type="molecule type" value="Genomic_DNA"/>
</dbReference>
<proteinExistence type="predicted"/>
<dbReference type="AlphaFoldDB" id="A0A8H7CUW6"/>
<protein>
    <recommendedName>
        <fullName evidence="3">F-box domain-containing protein</fullName>
    </recommendedName>
</protein>
<dbReference type="OrthoDB" id="3000305at2759"/>
<sequence>MRLIPQDILLEIFFACLPTRHNAPIDHNEAPLLLGRICRHWREVAYSAPMLWSSIHIPPLDYILTPSNILLRLEKIVEEWLERSATCPLSVSVYDFVNRSDPDFEPHPLILQIAAVSRRLRSLTLAGDADLMSPLLRLEDLPRLKTLRVRTLSDQILSTDIFNLPALEDAALCTILPASPLSLPLRWSQLTGLRLGCHGRWTEQGTEGGLDFDGALEVLRKCPNVEQCRILISNFSESVGLPSISLPRLHTLALTGSGFQFRDWSSDLVAPNLRFLQIGELLFDHAPRDAHPGCLKVEIDPNRFTLTSLHKFLQSFPAISHLRLSSDMSITHPLSLDDQFIAVFCPPHNLCPMLVDIAFVGLSPGFSDGPGGALRIAGIRTSNR</sequence>
<evidence type="ECO:0000313" key="1">
    <source>
        <dbReference type="EMBL" id="KAF7348283.1"/>
    </source>
</evidence>
<dbReference type="Proteomes" id="UP000623467">
    <property type="component" value="Unassembled WGS sequence"/>
</dbReference>
<dbReference type="InterPro" id="IPR032675">
    <property type="entry name" value="LRR_dom_sf"/>
</dbReference>
<dbReference type="Gene3D" id="3.80.10.10">
    <property type="entry name" value="Ribonuclease Inhibitor"/>
    <property type="match status" value="1"/>
</dbReference>
<comment type="caution">
    <text evidence="1">The sequence shown here is derived from an EMBL/GenBank/DDBJ whole genome shotgun (WGS) entry which is preliminary data.</text>
</comment>
<keyword evidence="2" id="KW-1185">Reference proteome</keyword>
<accession>A0A8H7CUW6</accession>
<organism evidence="1 2">
    <name type="scientific">Mycena sanguinolenta</name>
    <dbReference type="NCBI Taxonomy" id="230812"/>
    <lineage>
        <taxon>Eukaryota</taxon>
        <taxon>Fungi</taxon>
        <taxon>Dikarya</taxon>
        <taxon>Basidiomycota</taxon>
        <taxon>Agaricomycotina</taxon>
        <taxon>Agaricomycetes</taxon>
        <taxon>Agaricomycetidae</taxon>
        <taxon>Agaricales</taxon>
        <taxon>Marasmiineae</taxon>
        <taxon>Mycenaceae</taxon>
        <taxon>Mycena</taxon>
    </lineage>
</organism>
<evidence type="ECO:0000313" key="2">
    <source>
        <dbReference type="Proteomes" id="UP000623467"/>
    </source>
</evidence>
<gene>
    <name evidence="1" type="ORF">MSAN_01782000</name>
</gene>